<evidence type="ECO:0000256" key="14">
    <source>
        <dbReference type="ARBA" id="ARBA00023034"/>
    </source>
</evidence>
<accession>K0TH17</accession>
<evidence type="ECO:0000256" key="2">
    <source>
        <dbReference type="ARBA" id="ARBA00004648"/>
    </source>
</evidence>
<comment type="pathway">
    <text evidence="3">Glycan metabolism; chondroitin sulfate biosynthesis.</text>
</comment>
<dbReference type="InterPro" id="IPR043538">
    <property type="entry name" value="XYLT"/>
</dbReference>
<dbReference type="EMBL" id="AGNL01009670">
    <property type="protein sequence ID" value="EJK69717.1"/>
    <property type="molecule type" value="Genomic_DNA"/>
</dbReference>
<dbReference type="GO" id="GO:0015012">
    <property type="term" value="P:heparan sulfate proteoglycan biosynthetic process"/>
    <property type="evidence" value="ECO:0007669"/>
    <property type="project" value="UniProtKB-UniPathway"/>
</dbReference>
<evidence type="ECO:0000313" key="21">
    <source>
        <dbReference type="EMBL" id="EJK69717.1"/>
    </source>
</evidence>
<evidence type="ECO:0000256" key="16">
    <source>
        <dbReference type="ARBA" id="ARBA00023157"/>
    </source>
</evidence>
<keyword evidence="12" id="KW-0735">Signal-anchor</keyword>
<proteinExistence type="inferred from homology"/>
<dbReference type="eggNOG" id="ENOG502SP1U">
    <property type="taxonomic scope" value="Eukaryota"/>
</dbReference>
<evidence type="ECO:0000256" key="19">
    <source>
        <dbReference type="ARBA" id="ARBA00047847"/>
    </source>
</evidence>
<keyword evidence="17" id="KW-0325">Glycoprotein</keyword>
<keyword evidence="14" id="KW-0333">Golgi apparatus</keyword>
<dbReference type="InterPro" id="IPR003406">
    <property type="entry name" value="Glyco_trans_14"/>
</dbReference>
<comment type="subcellular location">
    <subcellularLocation>
        <location evidence="2">Endoplasmic reticulum membrane</location>
        <topology evidence="2">Single-pass type II membrane protein</topology>
    </subcellularLocation>
    <subcellularLocation>
        <location evidence="1">Golgi apparatus membrane</location>
        <topology evidence="1">Single-pass type II membrane protein</topology>
    </subcellularLocation>
</comment>
<protein>
    <recommendedName>
        <fullName evidence="6">protein xylosyltransferase</fullName>
        <ecNumber evidence="6">2.4.2.26</ecNumber>
    </recommendedName>
    <alternativeName>
        <fullName evidence="18">Peptide O-xylosyltransferase</fullName>
    </alternativeName>
</protein>
<keyword evidence="11" id="KW-0256">Endoplasmic reticulum</keyword>
<keyword evidence="10" id="KW-0479">Metal-binding</keyword>
<evidence type="ECO:0000256" key="4">
    <source>
        <dbReference type="ARBA" id="ARBA00005093"/>
    </source>
</evidence>
<dbReference type="EC" id="2.4.2.26" evidence="6"/>
<reference evidence="21 22" key="1">
    <citation type="journal article" date="2012" name="Genome Biol.">
        <title>Genome and low-iron response of an oceanic diatom adapted to chronic iron limitation.</title>
        <authorList>
            <person name="Lommer M."/>
            <person name="Specht M."/>
            <person name="Roy A.S."/>
            <person name="Kraemer L."/>
            <person name="Andreson R."/>
            <person name="Gutowska M.A."/>
            <person name="Wolf J."/>
            <person name="Bergner S.V."/>
            <person name="Schilhabel M.B."/>
            <person name="Klostermeier U.C."/>
            <person name="Beiko R.G."/>
            <person name="Rosenstiel P."/>
            <person name="Hippler M."/>
            <person name="Laroche J."/>
        </authorList>
    </citation>
    <scope>NUCLEOTIDE SEQUENCE [LARGE SCALE GENOMIC DNA]</scope>
    <source>
        <strain evidence="21 22">CCMP1005</strain>
    </source>
</reference>
<sequence length="507" mass="57170">MPEGSQISQIGSRLDQRDSARRRLLEMGYVPLLLLLLSAICRVGSDAVSVERDDELWTKCSCPDATIDRQQGLAPSARVAYLIAAHSKRTMTDAAYLVKKLIETASAGDIAIILIHIDRRVGTASRDNGAEDEGNTFLYDDSPLRKYVQSCLETPACTRNDKNGNIKDLESRNVTAPLLEVHSHFSPEWSKWSMNDPTLWAMDYLTHYPKLRPNKEDKGWDVFINLSGDTLPVVSAQRISQLFEPRKGPLGNTNFVTSKSCATGLLPTSIFEFPKGTMKRSHYFSAGMPKTLSFLDLHTGEWKEDEPIAVYFGSQWMAITPDFVEYVVRSLDHPNGLGRVLKETFLDKEVLMTDETFFATLLMNSQKFKDTLPKLNSEGALASYPTMRSLRYERMDENLPNAWGTYTSSDSLYDIPPKFEDATNGEGSARPWGPYFLGTYDLGAIRDSGALFIRKVSSTVDENLVNMLPVKKPSGDRLEWNVLPEIRWPKLGVNVRKPFVWRDQEEE</sequence>
<dbReference type="GO" id="GO:0030158">
    <property type="term" value="F:protein xylosyltransferase activity"/>
    <property type="evidence" value="ECO:0007669"/>
    <property type="project" value="UniProtKB-EC"/>
</dbReference>
<evidence type="ECO:0000313" key="22">
    <source>
        <dbReference type="Proteomes" id="UP000266841"/>
    </source>
</evidence>
<dbReference type="OMA" id="SPEWSKW"/>
<evidence type="ECO:0000256" key="18">
    <source>
        <dbReference type="ARBA" id="ARBA00042865"/>
    </source>
</evidence>
<feature type="chain" id="PRO_5003841813" description="protein xylosyltransferase" evidence="20">
    <location>
        <begin position="48"/>
        <end position="507"/>
    </location>
</feature>
<dbReference type="UniPathway" id="UPA00755"/>
<dbReference type="GO" id="GO:0046872">
    <property type="term" value="F:metal ion binding"/>
    <property type="evidence" value="ECO:0007669"/>
    <property type="project" value="UniProtKB-KW"/>
</dbReference>
<evidence type="ECO:0000256" key="6">
    <source>
        <dbReference type="ARBA" id="ARBA00011972"/>
    </source>
</evidence>
<evidence type="ECO:0000256" key="8">
    <source>
        <dbReference type="ARBA" id="ARBA00022679"/>
    </source>
</evidence>
<comment type="catalytic activity">
    <reaction evidence="19">
        <text>UDP-alpha-D-xylose + L-seryl-[protein] = 3-O-(beta-D-xylosyl)-L-seryl-[protein] + UDP + H(+)</text>
        <dbReference type="Rhea" id="RHEA:50192"/>
        <dbReference type="Rhea" id="RHEA-COMP:9863"/>
        <dbReference type="Rhea" id="RHEA-COMP:12567"/>
        <dbReference type="ChEBI" id="CHEBI:15378"/>
        <dbReference type="ChEBI" id="CHEBI:29999"/>
        <dbReference type="ChEBI" id="CHEBI:57632"/>
        <dbReference type="ChEBI" id="CHEBI:58223"/>
        <dbReference type="ChEBI" id="CHEBI:132085"/>
        <dbReference type="EC" id="2.4.2.26"/>
    </reaction>
</comment>
<evidence type="ECO:0000256" key="9">
    <source>
        <dbReference type="ARBA" id="ARBA00022692"/>
    </source>
</evidence>
<keyword evidence="8" id="KW-0808">Transferase</keyword>
<dbReference type="Proteomes" id="UP000266841">
    <property type="component" value="Unassembled WGS sequence"/>
</dbReference>
<evidence type="ECO:0000256" key="12">
    <source>
        <dbReference type="ARBA" id="ARBA00022968"/>
    </source>
</evidence>
<evidence type="ECO:0000256" key="11">
    <source>
        <dbReference type="ARBA" id="ARBA00022824"/>
    </source>
</evidence>
<feature type="signal peptide" evidence="20">
    <location>
        <begin position="1"/>
        <end position="47"/>
    </location>
</feature>
<evidence type="ECO:0000256" key="10">
    <source>
        <dbReference type="ARBA" id="ARBA00022723"/>
    </source>
</evidence>
<evidence type="ECO:0000256" key="13">
    <source>
        <dbReference type="ARBA" id="ARBA00022989"/>
    </source>
</evidence>
<evidence type="ECO:0000256" key="3">
    <source>
        <dbReference type="ARBA" id="ARBA00004840"/>
    </source>
</evidence>
<dbReference type="OrthoDB" id="2019572at2759"/>
<keyword evidence="9" id="KW-0812">Transmembrane</keyword>
<evidence type="ECO:0000256" key="17">
    <source>
        <dbReference type="ARBA" id="ARBA00023180"/>
    </source>
</evidence>
<keyword evidence="15" id="KW-0472">Membrane</keyword>
<keyword evidence="22" id="KW-1185">Reference proteome</keyword>
<keyword evidence="20" id="KW-0732">Signal</keyword>
<gene>
    <name evidence="21" type="ORF">THAOC_08998</name>
</gene>
<dbReference type="Pfam" id="PF02485">
    <property type="entry name" value="Branch"/>
    <property type="match status" value="1"/>
</dbReference>
<name>K0TH17_THAOC</name>
<evidence type="ECO:0000256" key="7">
    <source>
        <dbReference type="ARBA" id="ARBA00022676"/>
    </source>
</evidence>
<dbReference type="AlphaFoldDB" id="K0TH17"/>
<keyword evidence="7" id="KW-0328">Glycosyltransferase</keyword>
<keyword evidence="16" id="KW-1015">Disulfide bond</keyword>
<dbReference type="PANTHER" id="PTHR46025:SF3">
    <property type="entry name" value="XYLOSYLTRANSFERASE OXT"/>
    <property type="match status" value="1"/>
</dbReference>
<keyword evidence="13" id="KW-1133">Transmembrane helix</keyword>
<dbReference type="PANTHER" id="PTHR46025">
    <property type="entry name" value="XYLOSYLTRANSFERASE OXT"/>
    <property type="match status" value="1"/>
</dbReference>
<evidence type="ECO:0000256" key="15">
    <source>
        <dbReference type="ARBA" id="ARBA00023136"/>
    </source>
</evidence>
<dbReference type="GO" id="GO:0000139">
    <property type="term" value="C:Golgi membrane"/>
    <property type="evidence" value="ECO:0007669"/>
    <property type="project" value="UniProtKB-SubCell"/>
</dbReference>
<evidence type="ECO:0000256" key="5">
    <source>
        <dbReference type="ARBA" id="ARBA00010195"/>
    </source>
</evidence>
<comment type="similarity">
    <text evidence="5">Belongs to the glycosyltransferase 14 family. XylT subfamily.</text>
</comment>
<comment type="pathway">
    <text evidence="4">Glycan metabolism; heparan sulfate biosynthesis.</text>
</comment>
<organism evidence="21 22">
    <name type="scientific">Thalassiosira oceanica</name>
    <name type="common">Marine diatom</name>
    <dbReference type="NCBI Taxonomy" id="159749"/>
    <lineage>
        <taxon>Eukaryota</taxon>
        <taxon>Sar</taxon>
        <taxon>Stramenopiles</taxon>
        <taxon>Ochrophyta</taxon>
        <taxon>Bacillariophyta</taxon>
        <taxon>Coscinodiscophyceae</taxon>
        <taxon>Thalassiosirophycidae</taxon>
        <taxon>Thalassiosirales</taxon>
        <taxon>Thalassiosiraceae</taxon>
        <taxon>Thalassiosira</taxon>
    </lineage>
</organism>
<evidence type="ECO:0000256" key="1">
    <source>
        <dbReference type="ARBA" id="ARBA00004323"/>
    </source>
</evidence>
<evidence type="ECO:0000256" key="20">
    <source>
        <dbReference type="SAM" id="SignalP"/>
    </source>
</evidence>
<dbReference type="GO" id="GO:0005789">
    <property type="term" value="C:endoplasmic reticulum membrane"/>
    <property type="evidence" value="ECO:0007669"/>
    <property type="project" value="UniProtKB-SubCell"/>
</dbReference>
<comment type="caution">
    <text evidence="21">The sequence shown here is derived from an EMBL/GenBank/DDBJ whole genome shotgun (WGS) entry which is preliminary data.</text>
</comment>
<dbReference type="UniPathway" id="UPA00756"/>